<protein>
    <submittedName>
        <fullName evidence="1">Outer membrane protein slp</fullName>
    </submittedName>
</protein>
<dbReference type="PANTHER" id="PTHR37530:SF1">
    <property type="entry name" value="OUTER MEMBRANE PROTEIN SLP"/>
    <property type="match status" value="1"/>
</dbReference>
<dbReference type="AlphaFoldDB" id="A0A485BHS6"/>
<gene>
    <name evidence="1" type="primary">slp</name>
    <name evidence="1" type="ORF">NCTC12993_04932</name>
</gene>
<dbReference type="Proteomes" id="UP000401081">
    <property type="component" value="Unassembled WGS sequence"/>
</dbReference>
<organism evidence="1 2">
    <name type="scientific">Kluyvera cryocrescens</name>
    <name type="common">Kluyvera citrophila</name>
    <dbReference type="NCBI Taxonomy" id="580"/>
    <lineage>
        <taxon>Bacteria</taxon>
        <taxon>Pseudomonadati</taxon>
        <taxon>Pseudomonadota</taxon>
        <taxon>Gammaproteobacteria</taxon>
        <taxon>Enterobacterales</taxon>
        <taxon>Enterobacteriaceae</taxon>
        <taxon>Kluyvera</taxon>
    </lineage>
</organism>
<dbReference type="Pfam" id="PF03843">
    <property type="entry name" value="Slp"/>
    <property type="match status" value="1"/>
</dbReference>
<name>A0A485BHS6_KLUCR</name>
<dbReference type="PANTHER" id="PTHR37530">
    <property type="entry name" value="OUTER MEMBRANE PROTEIN SLP"/>
    <property type="match status" value="1"/>
</dbReference>
<dbReference type="EMBL" id="CAADJD010000022">
    <property type="protein sequence ID" value="VFS73355.1"/>
    <property type="molecule type" value="Genomic_DNA"/>
</dbReference>
<accession>A0A485BHS6</accession>
<dbReference type="NCBIfam" id="TIGR00752">
    <property type="entry name" value="slp"/>
    <property type="match status" value="1"/>
</dbReference>
<evidence type="ECO:0000313" key="1">
    <source>
        <dbReference type="EMBL" id="VFS73355.1"/>
    </source>
</evidence>
<proteinExistence type="predicted"/>
<dbReference type="InterPro" id="IPR004658">
    <property type="entry name" value="OMP_Slp"/>
</dbReference>
<dbReference type="GO" id="GO:0019867">
    <property type="term" value="C:outer membrane"/>
    <property type="evidence" value="ECO:0007669"/>
    <property type="project" value="InterPro"/>
</dbReference>
<evidence type="ECO:0000313" key="2">
    <source>
        <dbReference type="Proteomes" id="UP000401081"/>
    </source>
</evidence>
<reference evidence="1 2" key="1">
    <citation type="submission" date="2019-03" db="EMBL/GenBank/DDBJ databases">
        <authorList>
            <consortium name="Pathogen Informatics"/>
        </authorList>
    </citation>
    <scope>NUCLEOTIDE SEQUENCE [LARGE SCALE GENOMIC DNA]</scope>
    <source>
        <strain evidence="1 2">NCTC12993</strain>
    </source>
</reference>
<keyword evidence="2" id="KW-1185">Reference proteome</keyword>
<sequence length="170" mass="18047">MPDAIQGSSPTPQQDLVRVMSAPQLYVGQESRFGGTVVGIENQQGHTRLEIATVPLDSGARPTLGEASRGRIYADVNGFLDPVDYRGQLVTVVARSLGRWKAKSGPPNTPSLHVQATGYKALAYCAAGGDATTADDRSVGGLVLVPWNYGYGGWGWYNTGPAEVRNVVTE</sequence>